<protein>
    <submittedName>
        <fullName evidence="3">Uncharacterized protein LOC111085837</fullName>
    </submittedName>
</protein>
<evidence type="ECO:0000259" key="1">
    <source>
        <dbReference type="PROSITE" id="PS50835"/>
    </source>
</evidence>
<gene>
    <name evidence="3" type="primary">LOC111085837</name>
</gene>
<dbReference type="InterPro" id="IPR013783">
    <property type="entry name" value="Ig-like_fold"/>
</dbReference>
<dbReference type="InterPro" id="IPR036179">
    <property type="entry name" value="Ig-like_dom_sf"/>
</dbReference>
<dbReference type="PROSITE" id="PS50835">
    <property type="entry name" value="IG_LIKE"/>
    <property type="match status" value="1"/>
</dbReference>
<keyword evidence="2" id="KW-1185">Reference proteome</keyword>
<dbReference type="Proteomes" id="UP000694941">
    <property type="component" value="Unplaced"/>
</dbReference>
<evidence type="ECO:0000313" key="2">
    <source>
        <dbReference type="Proteomes" id="UP000694941"/>
    </source>
</evidence>
<evidence type="ECO:0000313" key="3">
    <source>
        <dbReference type="RefSeq" id="XP_022241931.1"/>
    </source>
</evidence>
<organism evidence="2 3">
    <name type="scientific">Limulus polyphemus</name>
    <name type="common">Atlantic horseshoe crab</name>
    <dbReference type="NCBI Taxonomy" id="6850"/>
    <lineage>
        <taxon>Eukaryota</taxon>
        <taxon>Metazoa</taxon>
        <taxon>Ecdysozoa</taxon>
        <taxon>Arthropoda</taxon>
        <taxon>Chelicerata</taxon>
        <taxon>Merostomata</taxon>
        <taxon>Xiphosura</taxon>
        <taxon>Limulidae</taxon>
        <taxon>Limulus</taxon>
    </lineage>
</organism>
<feature type="domain" description="Ig-like" evidence="1">
    <location>
        <begin position="16"/>
        <end position="147"/>
    </location>
</feature>
<dbReference type="PANTHER" id="PTHR21261:SF2">
    <property type="entry name" value="GH04238P-RELATED"/>
    <property type="match status" value="1"/>
</dbReference>
<sequence length="281" mass="32811">MAYRGKKSYCKDHFWPVILTVWLTLHAVLTVKILRLSVPHSVQNGTDHVILDCEYNYTVNDLRLVVKWFYNNNLEPIYQWIPKLDSRHISQKFKGRLDLSYKVNSPDPYFYYRALYVQQPTLDISGKYTCQVMSLAGHDQRQQKMMVYSQAKSFSFSHTEISSSEREISCEAMGLFPRPEMSINIILPKHSKQPLLQESKKYVNITRELYSIWLSGRFHEKDFPKADKVVLECEVYIPETDYKMSKEISFYTGLATANKATSTVLFWLCYLICVGGLTYNS</sequence>
<dbReference type="PANTHER" id="PTHR21261">
    <property type="entry name" value="BEAT PROTEIN"/>
    <property type="match status" value="1"/>
</dbReference>
<accession>A0ABM1SE76</accession>
<dbReference type="GeneID" id="111085837"/>
<dbReference type="Gene3D" id="2.60.40.10">
    <property type="entry name" value="Immunoglobulins"/>
    <property type="match status" value="1"/>
</dbReference>
<dbReference type="RefSeq" id="XP_022241931.1">
    <property type="nucleotide sequence ID" value="XM_022386223.1"/>
</dbReference>
<reference evidence="3" key="1">
    <citation type="submission" date="2025-08" db="UniProtKB">
        <authorList>
            <consortium name="RefSeq"/>
        </authorList>
    </citation>
    <scope>IDENTIFICATION</scope>
    <source>
        <tissue evidence="3">Muscle</tissue>
    </source>
</reference>
<name>A0ABM1SE76_LIMPO</name>
<dbReference type="InterPro" id="IPR007110">
    <property type="entry name" value="Ig-like_dom"/>
</dbReference>
<proteinExistence type="predicted"/>
<dbReference type="SUPFAM" id="SSF48726">
    <property type="entry name" value="Immunoglobulin"/>
    <property type="match status" value="1"/>
</dbReference>